<comment type="caution">
    <text evidence="2">The sequence shown here is derived from an EMBL/GenBank/DDBJ whole genome shotgun (WGS) entry which is preliminary data.</text>
</comment>
<organism evidence="2 3">
    <name type="scientific">Fusarium zealandicum</name>
    <dbReference type="NCBI Taxonomy" id="1053134"/>
    <lineage>
        <taxon>Eukaryota</taxon>
        <taxon>Fungi</taxon>
        <taxon>Dikarya</taxon>
        <taxon>Ascomycota</taxon>
        <taxon>Pezizomycotina</taxon>
        <taxon>Sordariomycetes</taxon>
        <taxon>Hypocreomycetidae</taxon>
        <taxon>Hypocreales</taxon>
        <taxon>Nectriaceae</taxon>
        <taxon>Fusarium</taxon>
        <taxon>Fusarium staphyleae species complex</taxon>
    </lineage>
</organism>
<dbReference type="AlphaFoldDB" id="A0A8H4UHN4"/>
<name>A0A8H4UHN4_9HYPO</name>
<evidence type="ECO:0000313" key="2">
    <source>
        <dbReference type="EMBL" id="KAF4976455.1"/>
    </source>
</evidence>
<gene>
    <name evidence="2" type="ORF">FZEAL_6893</name>
</gene>
<feature type="chain" id="PRO_5034339184" evidence="1">
    <location>
        <begin position="16"/>
        <end position="112"/>
    </location>
</feature>
<sequence length="112" mass="12524">MILADVFAAIASIGAFFVYCDERGAGPAPYAPSELSILARVRYYVFNRRFWELFQAYHVAMWAQRGICGLEPSMSPLTPMSFAKDAALGWLCASVCTRIENRGDLFQDTKES</sequence>
<reference evidence="2" key="2">
    <citation type="submission" date="2020-05" db="EMBL/GenBank/DDBJ databases">
        <authorList>
            <person name="Kim H.-S."/>
            <person name="Proctor R.H."/>
            <person name="Brown D.W."/>
        </authorList>
    </citation>
    <scope>NUCLEOTIDE SEQUENCE</scope>
    <source>
        <strain evidence="2">NRRL 22465</strain>
    </source>
</reference>
<proteinExistence type="predicted"/>
<dbReference type="Proteomes" id="UP000635477">
    <property type="component" value="Unassembled WGS sequence"/>
</dbReference>
<dbReference type="EMBL" id="JABEYC010000534">
    <property type="protein sequence ID" value="KAF4976455.1"/>
    <property type="molecule type" value="Genomic_DNA"/>
</dbReference>
<dbReference type="OrthoDB" id="10594796at2759"/>
<protein>
    <submittedName>
        <fullName evidence="2">Uncharacterized protein</fullName>
    </submittedName>
</protein>
<evidence type="ECO:0000313" key="3">
    <source>
        <dbReference type="Proteomes" id="UP000635477"/>
    </source>
</evidence>
<reference evidence="2" key="1">
    <citation type="journal article" date="2020" name="BMC Genomics">
        <title>Correction to: Identification and distribution of gene clusters required for synthesis of sphingolipid metabolism inhibitors in diverse species of the filamentous fungus Fusarium.</title>
        <authorList>
            <person name="Kim H.S."/>
            <person name="Lohmar J.M."/>
            <person name="Busman M."/>
            <person name="Brown D.W."/>
            <person name="Naumann T.A."/>
            <person name="Divon H.H."/>
            <person name="Lysoe E."/>
            <person name="Uhlig S."/>
            <person name="Proctor R.H."/>
        </authorList>
    </citation>
    <scope>NUCLEOTIDE SEQUENCE</scope>
    <source>
        <strain evidence="2">NRRL 22465</strain>
    </source>
</reference>
<keyword evidence="1" id="KW-0732">Signal</keyword>
<evidence type="ECO:0000256" key="1">
    <source>
        <dbReference type="SAM" id="SignalP"/>
    </source>
</evidence>
<keyword evidence="3" id="KW-1185">Reference proteome</keyword>
<feature type="signal peptide" evidence="1">
    <location>
        <begin position="1"/>
        <end position="15"/>
    </location>
</feature>
<accession>A0A8H4UHN4</accession>